<dbReference type="AlphaFoldDB" id="A0A2P2PRI6"/>
<proteinExistence type="predicted"/>
<protein>
    <submittedName>
        <fullName evidence="1">Uncharacterized protein</fullName>
    </submittedName>
</protein>
<dbReference type="EMBL" id="GGEC01076862">
    <property type="protein sequence ID" value="MBX57346.1"/>
    <property type="molecule type" value="Transcribed_RNA"/>
</dbReference>
<evidence type="ECO:0000313" key="1">
    <source>
        <dbReference type="EMBL" id="MBX57346.1"/>
    </source>
</evidence>
<name>A0A2P2PRI6_RHIMU</name>
<reference evidence="1" key="1">
    <citation type="submission" date="2018-02" db="EMBL/GenBank/DDBJ databases">
        <title>Rhizophora mucronata_Transcriptome.</title>
        <authorList>
            <person name="Meera S.P."/>
            <person name="Sreeshan A."/>
            <person name="Augustine A."/>
        </authorList>
    </citation>
    <scope>NUCLEOTIDE SEQUENCE</scope>
    <source>
        <tissue evidence="1">Leaf</tissue>
    </source>
</reference>
<sequence length="53" mass="5827">MSELSYCYTLYLDYLCFNINCQVGVDNMVILVHAVKHAIIGTVIAGTNKLCTG</sequence>
<accession>A0A2P2PRI6</accession>
<organism evidence="1">
    <name type="scientific">Rhizophora mucronata</name>
    <name type="common">Asiatic mangrove</name>
    <dbReference type="NCBI Taxonomy" id="61149"/>
    <lineage>
        <taxon>Eukaryota</taxon>
        <taxon>Viridiplantae</taxon>
        <taxon>Streptophyta</taxon>
        <taxon>Embryophyta</taxon>
        <taxon>Tracheophyta</taxon>
        <taxon>Spermatophyta</taxon>
        <taxon>Magnoliopsida</taxon>
        <taxon>eudicotyledons</taxon>
        <taxon>Gunneridae</taxon>
        <taxon>Pentapetalae</taxon>
        <taxon>rosids</taxon>
        <taxon>fabids</taxon>
        <taxon>Malpighiales</taxon>
        <taxon>Rhizophoraceae</taxon>
        <taxon>Rhizophora</taxon>
    </lineage>
</organism>